<evidence type="ECO:0000256" key="2">
    <source>
        <dbReference type="ARBA" id="ARBA00022692"/>
    </source>
</evidence>
<dbReference type="OrthoDB" id="7021192at2"/>
<protein>
    <recommendedName>
        <fullName evidence="8">DUF1656 domain-containing protein</fullName>
    </recommendedName>
</protein>
<keyword evidence="7" id="KW-1185">Reference proteome</keyword>
<reference evidence="6 7" key="1">
    <citation type="submission" date="2012-10" db="EMBL/GenBank/DDBJ databases">
        <title>Genome sequencing of Tanticharoenia sakaeratensis NBRC 103193.</title>
        <authorList>
            <person name="Azuma Y."/>
            <person name="Hadano H."/>
            <person name="Hirakawa H."/>
            <person name="Matsushita K."/>
        </authorList>
    </citation>
    <scope>NUCLEOTIDE SEQUENCE [LARGE SCALE GENOMIC DNA]</scope>
    <source>
        <strain evidence="6 7">NBRC 103193</strain>
    </source>
</reference>
<feature type="transmembrane region" description="Helical" evidence="5">
    <location>
        <begin position="46"/>
        <end position="63"/>
    </location>
</feature>
<dbReference type="AlphaFoldDB" id="A0A0D6MH97"/>
<keyword evidence="4 5" id="KW-0472">Membrane</keyword>
<dbReference type="EMBL" id="BALE01000003">
    <property type="protein sequence ID" value="GAN52871.1"/>
    <property type="molecule type" value="Genomic_DNA"/>
</dbReference>
<evidence type="ECO:0000256" key="4">
    <source>
        <dbReference type="ARBA" id="ARBA00023136"/>
    </source>
</evidence>
<evidence type="ECO:0000256" key="5">
    <source>
        <dbReference type="SAM" id="Phobius"/>
    </source>
</evidence>
<comment type="caution">
    <text evidence="6">The sequence shown here is derived from an EMBL/GenBank/DDBJ whole genome shotgun (WGS) entry which is preliminary data.</text>
</comment>
<evidence type="ECO:0000313" key="6">
    <source>
        <dbReference type="EMBL" id="GAN52871.1"/>
    </source>
</evidence>
<proteinExistence type="predicted"/>
<evidence type="ECO:0008006" key="8">
    <source>
        <dbReference type="Google" id="ProtNLM"/>
    </source>
</evidence>
<dbReference type="Pfam" id="PF07869">
    <property type="entry name" value="DUF1656"/>
    <property type="match status" value="1"/>
</dbReference>
<evidence type="ECO:0000313" key="7">
    <source>
        <dbReference type="Proteomes" id="UP000032679"/>
    </source>
</evidence>
<keyword evidence="3 5" id="KW-1133">Transmembrane helix</keyword>
<organism evidence="6 7">
    <name type="scientific">Tanticharoenia sakaeratensis NBRC 103193</name>
    <dbReference type="NCBI Taxonomy" id="1231623"/>
    <lineage>
        <taxon>Bacteria</taxon>
        <taxon>Pseudomonadati</taxon>
        <taxon>Pseudomonadota</taxon>
        <taxon>Alphaproteobacteria</taxon>
        <taxon>Acetobacterales</taxon>
        <taxon>Acetobacteraceae</taxon>
        <taxon>Tanticharoenia</taxon>
    </lineage>
</organism>
<evidence type="ECO:0000256" key="3">
    <source>
        <dbReference type="ARBA" id="ARBA00022989"/>
    </source>
</evidence>
<dbReference type="InterPro" id="IPR012451">
    <property type="entry name" value="DUF1656"/>
</dbReference>
<name>A0A0D6MH97_9PROT</name>
<dbReference type="Proteomes" id="UP000032679">
    <property type="component" value="Unassembled WGS sequence"/>
</dbReference>
<keyword evidence="2 5" id="KW-0812">Transmembrane</keyword>
<sequence length="64" mass="7224">MLTEVHIAGILIAPIAVYAFVAVIVTLMLRFVLWSTGILNLFWHRALFEVALYSCVLCLLVLYV</sequence>
<accession>A0A0D6MH97</accession>
<dbReference type="RefSeq" id="WP_048846258.1">
    <property type="nucleotide sequence ID" value="NZ_BALE01000003.1"/>
</dbReference>
<evidence type="ECO:0000256" key="1">
    <source>
        <dbReference type="ARBA" id="ARBA00022475"/>
    </source>
</evidence>
<gene>
    <name evidence="6" type="ORF">Tasa_003_049</name>
</gene>
<keyword evidence="1" id="KW-1003">Cell membrane</keyword>
<feature type="transmembrane region" description="Helical" evidence="5">
    <location>
        <begin position="6"/>
        <end position="34"/>
    </location>
</feature>
<dbReference type="STRING" id="1231623.Tasa_003_049"/>